<gene>
    <name evidence="1" type="ORF">ABT56_16090</name>
</gene>
<dbReference type="AlphaFoldDB" id="A0A0J1GWX2"/>
<organism evidence="1 2">
    <name type="scientific">Photobacterium aquae</name>
    <dbReference type="NCBI Taxonomy" id="1195763"/>
    <lineage>
        <taxon>Bacteria</taxon>
        <taxon>Pseudomonadati</taxon>
        <taxon>Pseudomonadota</taxon>
        <taxon>Gammaproteobacteria</taxon>
        <taxon>Vibrionales</taxon>
        <taxon>Vibrionaceae</taxon>
        <taxon>Photobacterium</taxon>
    </lineage>
</organism>
<keyword evidence="2" id="KW-1185">Reference proteome</keyword>
<name>A0A0J1GWX2_9GAMM</name>
<dbReference type="InterPro" id="IPR032675">
    <property type="entry name" value="LRR_dom_sf"/>
</dbReference>
<dbReference type="PROSITE" id="PS51450">
    <property type="entry name" value="LRR"/>
    <property type="match status" value="1"/>
</dbReference>
<dbReference type="PATRIC" id="fig|1195763.3.peg.3427"/>
<sequence>MGKSRLSFRVDEALSQVHPATDYLVIDTDEPLGSWQTIATAYPNVKKIKIAEFDSANGKQVIDADFFNAFPSLECLITDTDEGLDTDFTDVTPSMLHALYSLELERCSNQNISLLGQLPQLKQLDITLDTVDVAFYADANSGLETVKISLSPLCRTLDIDLTATAILSMNIGGHGYRFELPNITDIKTLRLPASLNALQVSISTDKALPADMLTTNVQLESLTIEQHGGYLAPSLLANISNITHCKFELKNLSAPIPSALFANLKQMHKLQLKLDNIELEAPLLPLGLPLAELFVYGEQTDLAPLANLHLPKLKQLWMGNINAIGLPEWLAGCQELNDLNIAIGDASALPTLPQLKKLTLRGLAGNSLPAAITTHQTLQTLNLLACHKADLGDISQMSSLESIWIEPWEHEYCNLPSLHGLEHLPRLKALRLDITPKHVEPVWLALPPEVEISIHHSHIVSEMAILRDSGLPPTQCLEWLNTLLGINKPGELPEMPAEFHLTLMAAKYNRFKAQHKNWLRQLAESNEELKPLNANSVLFICGRSGIKAGEIKSKATELGFSVSKKLDGNVTHVLIGTAPKDISLLDLERHTLIDDTSLQNYFTTQAPKFLQQQGNETMGDSILAMLASPEEATHQVAVQLLEQGGITDELHLPLFLILKTTADNNLRKQIKQLLAGHGDEAFQLAVNDRILFHSVRGRDDYNNFYGQGQFVEKLKAQRKKWGETLCNAFAKSYFDRYGEGLMYVLMQKKPTPQLLAIWESLIQNGTFDLRRGAGFDTIMQYWHDKEPANYHWHPTHYANRFGKLGAAKFELPAELTGRSDITRLDLGNCLLSDLPKGIEHYRHIRSLSLSGNVFKALPESVAAFSELEELDLSFNHFRHFPEVLFKLTNLKRLDFRRATSPDLNTGYDANYHIVAVPQAFRDAFPECEILQDQ</sequence>
<dbReference type="RefSeq" id="WP_047879896.1">
    <property type="nucleotide sequence ID" value="NZ_LDOT01000023.1"/>
</dbReference>
<dbReference type="Gene3D" id="3.80.10.10">
    <property type="entry name" value="Ribonuclease Inhibitor"/>
    <property type="match status" value="3"/>
</dbReference>
<dbReference type="InterPro" id="IPR050715">
    <property type="entry name" value="LRR-SigEffector_domain"/>
</dbReference>
<evidence type="ECO:0008006" key="3">
    <source>
        <dbReference type="Google" id="ProtNLM"/>
    </source>
</evidence>
<dbReference type="Proteomes" id="UP000036097">
    <property type="component" value="Unassembled WGS sequence"/>
</dbReference>
<accession>A0A0J1GWX2</accession>
<dbReference type="PANTHER" id="PTHR45752:SF187">
    <property type="entry name" value="LEUCINE-RICH REPEAT AND IQ DOMAIN-CONTAINING PROTEIN 4"/>
    <property type="match status" value="1"/>
</dbReference>
<dbReference type="SUPFAM" id="SSF52058">
    <property type="entry name" value="L domain-like"/>
    <property type="match status" value="2"/>
</dbReference>
<dbReference type="EMBL" id="LDOT01000023">
    <property type="protein sequence ID" value="KLV04126.1"/>
    <property type="molecule type" value="Genomic_DNA"/>
</dbReference>
<dbReference type="OrthoDB" id="5846212at2"/>
<proteinExistence type="predicted"/>
<evidence type="ECO:0000313" key="1">
    <source>
        <dbReference type="EMBL" id="KLV04126.1"/>
    </source>
</evidence>
<comment type="caution">
    <text evidence="1">The sequence shown here is derived from an EMBL/GenBank/DDBJ whole genome shotgun (WGS) entry which is preliminary data.</text>
</comment>
<dbReference type="PANTHER" id="PTHR45752">
    <property type="entry name" value="LEUCINE-RICH REPEAT-CONTAINING"/>
    <property type="match status" value="1"/>
</dbReference>
<evidence type="ECO:0000313" key="2">
    <source>
        <dbReference type="Proteomes" id="UP000036097"/>
    </source>
</evidence>
<dbReference type="InterPro" id="IPR001611">
    <property type="entry name" value="Leu-rich_rpt"/>
</dbReference>
<reference evidence="1 2" key="1">
    <citation type="submission" date="2015-05" db="EMBL/GenBank/DDBJ databases">
        <title>Photobacterium galathea sp. nov.</title>
        <authorList>
            <person name="Machado H."/>
            <person name="Gram L."/>
        </authorList>
    </citation>
    <scope>NUCLEOTIDE SEQUENCE [LARGE SCALE GENOMIC DNA]</scope>
    <source>
        <strain evidence="1 2">CGMCC 1.12159</strain>
    </source>
</reference>
<protein>
    <recommendedName>
        <fullName evidence="3">BRCT domain-containing protein</fullName>
    </recommendedName>
</protein>